<dbReference type="InterPro" id="IPR036388">
    <property type="entry name" value="WH-like_DNA-bd_sf"/>
</dbReference>
<dbReference type="PROSITE" id="PS51197">
    <property type="entry name" value="HTH_RRF2_2"/>
    <property type="match status" value="1"/>
</dbReference>
<organism evidence="1 2">
    <name type="scientific">Sporolactobacillus spathodeae</name>
    <dbReference type="NCBI Taxonomy" id="1465502"/>
    <lineage>
        <taxon>Bacteria</taxon>
        <taxon>Bacillati</taxon>
        <taxon>Bacillota</taxon>
        <taxon>Bacilli</taxon>
        <taxon>Bacillales</taxon>
        <taxon>Sporolactobacillaceae</taxon>
        <taxon>Sporolactobacillus</taxon>
    </lineage>
</organism>
<dbReference type="InterPro" id="IPR000944">
    <property type="entry name" value="Tscrpt_reg_Rrf2"/>
</dbReference>
<dbReference type="PANTHER" id="PTHR33221">
    <property type="entry name" value="WINGED HELIX-TURN-HELIX TRANSCRIPTIONAL REGULATOR, RRF2 FAMILY"/>
    <property type="match status" value="1"/>
</dbReference>
<evidence type="ECO:0000313" key="1">
    <source>
        <dbReference type="EMBL" id="MBM7657598.1"/>
    </source>
</evidence>
<comment type="caution">
    <text evidence="1">The sequence shown here is derived from an EMBL/GenBank/DDBJ whole genome shotgun (WGS) entry which is preliminary data.</text>
</comment>
<evidence type="ECO:0000313" key="2">
    <source>
        <dbReference type="Proteomes" id="UP000823201"/>
    </source>
</evidence>
<dbReference type="Proteomes" id="UP000823201">
    <property type="component" value="Unassembled WGS sequence"/>
</dbReference>
<dbReference type="SUPFAM" id="SSF46785">
    <property type="entry name" value="Winged helix' DNA-binding domain"/>
    <property type="match status" value="1"/>
</dbReference>
<dbReference type="EMBL" id="JAFBEV010000007">
    <property type="protein sequence ID" value="MBM7657598.1"/>
    <property type="molecule type" value="Genomic_DNA"/>
</dbReference>
<gene>
    <name evidence="1" type="ORF">JOC27_001047</name>
</gene>
<keyword evidence="2" id="KW-1185">Reference proteome</keyword>
<reference evidence="1 2" key="1">
    <citation type="submission" date="2021-01" db="EMBL/GenBank/DDBJ databases">
        <title>Genomic Encyclopedia of Type Strains, Phase IV (KMG-IV): sequencing the most valuable type-strain genomes for metagenomic binning, comparative biology and taxonomic classification.</title>
        <authorList>
            <person name="Goeker M."/>
        </authorList>
    </citation>
    <scope>NUCLEOTIDE SEQUENCE [LARGE SCALE GENOMIC DNA]</scope>
    <source>
        <strain evidence="1 2">DSM 100968</strain>
    </source>
</reference>
<dbReference type="PANTHER" id="PTHR33221:SF15">
    <property type="entry name" value="HTH-TYPE TRANSCRIPTIONAL REGULATOR YWGB-RELATED"/>
    <property type="match status" value="1"/>
</dbReference>
<proteinExistence type="predicted"/>
<dbReference type="RefSeq" id="WP_205005936.1">
    <property type="nucleotide sequence ID" value="NZ_CBCRXA010000005.1"/>
</dbReference>
<name>A0ABS2Q786_9BACL</name>
<accession>A0ABS2Q786</accession>
<dbReference type="InterPro" id="IPR036390">
    <property type="entry name" value="WH_DNA-bd_sf"/>
</dbReference>
<protein>
    <submittedName>
        <fullName evidence="1">Rrf2 family protein</fullName>
    </submittedName>
</protein>
<dbReference type="Pfam" id="PF02082">
    <property type="entry name" value="Rrf2"/>
    <property type="match status" value="1"/>
</dbReference>
<dbReference type="Gene3D" id="1.10.10.10">
    <property type="entry name" value="Winged helix-like DNA-binding domain superfamily/Winged helix DNA-binding domain"/>
    <property type="match status" value="1"/>
</dbReference>
<sequence>MINSRVAVAVHILVLIASKPHDDLASEYIASSVNTNPVVIRRILGMMRKAGLIRTVAGKAGAALTRPASAITFLDVFQAVEPDNSLFAVHENPNPQCPVGKGILAVLEEAFSSAQAALEAKLSAQTIQDTLDRLFPER</sequence>